<comment type="caution">
    <text evidence="3">The sequence shown here is derived from an EMBL/GenBank/DDBJ whole genome shotgun (WGS) entry which is preliminary data.</text>
</comment>
<evidence type="ECO:0000256" key="1">
    <source>
        <dbReference type="ARBA" id="ARBA00022801"/>
    </source>
</evidence>
<dbReference type="InterPro" id="IPR013094">
    <property type="entry name" value="AB_hydrolase_3"/>
</dbReference>
<protein>
    <recommendedName>
        <fullName evidence="2">Alpha/beta hydrolase fold-3 domain-containing protein</fullName>
    </recommendedName>
</protein>
<dbReference type="OrthoDB" id="408631at2759"/>
<dbReference type="GO" id="GO:0072330">
    <property type="term" value="P:monocarboxylic acid biosynthetic process"/>
    <property type="evidence" value="ECO:0007669"/>
    <property type="project" value="UniProtKB-ARBA"/>
</dbReference>
<proteinExistence type="predicted"/>
<dbReference type="Proteomes" id="UP001152649">
    <property type="component" value="Unassembled WGS sequence"/>
</dbReference>
<sequence length="315" mass="34773">MSLVVDHEFVAALGPFLESQAHLEKPKLHDVEARRARYDAIPVQVSQIPDTVAFKILTIPQADERRLNVYHFKLRGHDSSKPAAAVVHLHGGGLISCTPDIAIERLVHYVRDTGVQVFSVDYRLAPEHRYPAALDDSWSTLTWMRENAQQLGIDTARIAVMGESAGGGLAAAIAIRARDTGLSPPIARQILCSPMLDDRTLGDVPGDFKLWDAEDNLTAWTAYLGKPPGGDDVPETAAPARVRDVAGLPSLYLDTSQFDLFVKENLEYVQRFVEAGIEVEAHLSPGLPHGFDGLLPTHRVSVQYEEHRKRLLEKL</sequence>
<dbReference type="InterPro" id="IPR050300">
    <property type="entry name" value="GDXG_lipolytic_enzyme"/>
</dbReference>
<accession>A0A9W4IZK4</accession>
<feature type="domain" description="Alpha/beta hydrolase fold-3" evidence="2">
    <location>
        <begin position="86"/>
        <end position="291"/>
    </location>
</feature>
<evidence type="ECO:0000259" key="2">
    <source>
        <dbReference type="Pfam" id="PF07859"/>
    </source>
</evidence>
<dbReference type="SUPFAM" id="SSF53474">
    <property type="entry name" value="alpha/beta-Hydrolases"/>
    <property type="match status" value="1"/>
</dbReference>
<organism evidence="3 4">
    <name type="scientific">Penicillium salamii</name>
    <dbReference type="NCBI Taxonomy" id="1612424"/>
    <lineage>
        <taxon>Eukaryota</taxon>
        <taxon>Fungi</taxon>
        <taxon>Dikarya</taxon>
        <taxon>Ascomycota</taxon>
        <taxon>Pezizomycotina</taxon>
        <taxon>Eurotiomycetes</taxon>
        <taxon>Eurotiomycetidae</taxon>
        <taxon>Eurotiales</taxon>
        <taxon>Aspergillaceae</taxon>
        <taxon>Penicillium</taxon>
    </lineage>
</organism>
<keyword evidence="4" id="KW-1185">Reference proteome</keyword>
<dbReference type="AlphaFoldDB" id="A0A9W4IZK4"/>
<dbReference type="PANTHER" id="PTHR48081:SF8">
    <property type="entry name" value="ALPHA_BETA HYDROLASE FOLD-3 DOMAIN-CONTAINING PROTEIN-RELATED"/>
    <property type="match status" value="1"/>
</dbReference>
<dbReference type="GO" id="GO:0016787">
    <property type="term" value="F:hydrolase activity"/>
    <property type="evidence" value="ECO:0007669"/>
    <property type="project" value="UniProtKB-KW"/>
</dbReference>
<dbReference type="InterPro" id="IPR029058">
    <property type="entry name" value="AB_hydrolase_fold"/>
</dbReference>
<evidence type="ECO:0000313" key="3">
    <source>
        <dbReference type="EMBL" id="CAG8369915.1"/>
    </source>
</evidence>
<dbReference type="GO" id="GO:0017000">
    <property type="term" value="P:antibiotic biosynthetic process"/>
    <property type="evidence" value="ECO:0007669"/>
    <property type="project" value="UniProtKB-ARBA"/>
</dbReference>
<dbReference type="EMBL" id="CAJVPG010000188">
    <property type="protein sequence ID" value="CAG8369915.1"/>
    <property type="molecule type" value="Genomic_DNA"/>
</dbReference>
<dbReference type="Gene3D" id="3.40.50.1820">
    <property type="entry name" value="alpha/beta hydrolase"/>
    <property type="match status" value="1"/>
</dbReference>
<evidence type="ECO:0000313" key="4">
    <source>
        <dbReference type="Proteomes" id="UP001152649"/>
    </source>
</evidence>
<reference evidence="3" key="1">
    <citation type="submission" date="2021-07" db="EMBL/GenBank/DDBJ databases">
        <authorList>
            <person name="Branca A.L. A."/>
        </authorList>
    </citation>
    <scope>NUCLEOTIDE SEQUENCE</scope>
</reference>
<dbReference type="Pfam" id="PF07859">
    <property type="entry name" value="Abhydrolase_3"/>
    <property type="match status" value="1"/>
</dbReference>
<dbReference type="PANTHER" id="PTHR48081">
    <property type="entry name" value="AB HYDROLASE SUPERFAMILY PROTEIN C4A8.06C"/>
    <property type="match status" value="1"/>
</dbReference>
<name>A0A9W4IZK4_9EURO</name>
<keyword evidence="1" id="KW-0378">Hydrolase</keyword>
<gene>
    <name evidence="3" type="ORF">PSALAMII_LOCUS4638</name>
</gene>